<sequence>MTAQLKAKLWLSPNSPNLSFYSAQQGVNSPPLVDSGTPHLPSLPLSTCAQMPRRIAIVSLLLLFFRVCRVQSYQLASNGLVAPSGVKLISE</sequence>
<dbReference type="AlphaFoldDB" id="A0A2P6MXX4"/>
<dbReference type="Proteomes" id="UP000241769">
    <property type="component" value="Unassembled WGS sequence"/>
</dbReference>
<name>A0A2P6MXX4_9EUKA</name>
<proteinExistence type="predicted"/>
<evidence type="ECO:0000313" key="1">
    <source>
        <dbReference type="EMBL" id="PRP76559.1"/>
    </source>
</evidence>
<comment type="caution">
    <text evidence="1">The sequence shown here is derived from an EMBL/GenBank/DDBJ whole genome shotgun (WGS) entry which is preliminary data.</text>
</comment>
<dbReference type="EMBL" id="MDYQ01000315">
    <property type="protein sequence ID" value="PRP76559.1"/>
    <property type="molecule type" value="Genomic_DNA"/>
</dbReference>
<keyword evidence="2" id="KW-1185">Reference proteome</keyword>
<accession>A0A2P6MXX4</accession>
<evidence type="ECO:0000313" key="2">
    <source>
        <dbReference type="Proteomes" id="UP000241769"/>
    </source>
</evidence>
<protein>
    <submittedName>
        <fullName evidence="1">Uncharacterized protein</fullName>
    </submittedName>
</protein>
<reference evidence="1 2" key="1">
    <citation type="journal article" date="2018" name="Genome Biol. Evol.">
        <title>Multiple Roots of Fruiting Body Formation in Amoebozoa.</title>
        <authorList>
            <person name="Hillmann F."/>
            <person name="Forbes G."/>
            <person name="Novohradska S."/>
            <person name="Ferling I."/>
            <person name="Riege K."/>
            <person name="Groth M."/>
            <person name="Westermann M."/>
            <person name="Marz M."/>
            <person name="Spaller T."/>
            <person name="Winckler T."/>
            <person name="Schaap P."/>
            <person name="Glockner G."/>
        </authorList>
    </citation>
    <scope>NUCLEOTIDE SEQUENCE [LARGE SCALE GENOMIC DNA]</scope>
    <source>
        <strain evidence="1 2">Jena</strain>
    </source>
</reference>
<organism evidence="1 2">
    <name type="scientific">Planoprotostelium fungivorum</name>
    <dbReference type="NCBI Taxonomy" id="1890364"/>
    <lineage>
        <taxon>Eukaryota</taxon>
        <taxon>Amoebozoa</taxon>
        <taxon>Evosea</taxon>
        <taxon>Variosea</taxon>
        <taxon>Cavosteliida</taxon>
        <taxon>Cavosteliaceae</taxon>
        <taxon>Planoprotostelium</taxon>
    </lineage>
</organism>
<dbReference type="InParanoid" id="A0A2P6MXX4"/>
<gene>
    <name evidence="1" type="ORF">PROFUN_14737</name>
</gene>